<evidence type="ECO:0000259" key="4">
    <source>
        <dbReference type="PROSITE" id="PS50932"/>
    </source>
</evidence>
<dbReference type="CDD" id="cd01392">
    <property type="entry name" value="HTH_LacI"/>
    <property type="match status" value="1"/>
</dbReference>
<dbReference type="SUPFAM" id="SSF47413">
    <property type="entry name" value="lambda repressor-like DNA-binding domains"/>
    <property type="match status" value="1"/>
</dbReference>
<dbReference type="RefSeq" id="WP_175326847.1">
    <property type="nucleotide sequence ID" value="NZ_BAAAWP010000001.1"/>
</dbReference>
<dbReference type="InterPro" id="IPR028082">
    <property type="entry name" value="Peripla_BP_I"/>
</dbReference>
<reference evidence="5 6" key="1">
    <citation type="submission" date="2020-05" db="EMBL/GenBank/DDBJ databases">
        <title>Genome Sequencing of Type Strains.</title>
        <authorList>
            <person name="Lemaire J.F."/>
            <person name="Inderbitzin P."/>
            <person name="Gregorio O.A."/>
            <person name="Collins S.B."/>
            <person name="Wespe N."/>
            <person name="Knight-Connoni V."/>
        </authorList>
    </citation>
    <scope>NUCLEOTIDE SEQUENCE [LARGE SCALE GENOMIC DNA]</scope>
    <source>
        <strain evidence="5 6">DSM 20512</strain>
    </source>
</reference>
<dbReference type="EMBL" id="JABMCG010000126">
    <property type="protein sequence ID" value="NUU29656.1"/>
    <property type="molecule type" value="Genomic_DNA"/>
</dbReference>
<dbReference type="InterPro" id="IPR000843">
    <property type="entry name" value="HTH_LacI"/>
</dbReference>
<dbReference type="GO" id="GO:0003700">
    <property type="term" value="F:DNA-binding transcription factor activity"/>
    <property type="evidence" value="ECO:0007669"/>
    <property type="project" value="TreeGrafter"/>
</dbReference>
<name>A0A850DVI7_9MICO</name>
<dbReference type="Proteomes" id="UP000539146">
    <property type="component" value="Unassembled WGS sequence"/>
</dbReference>
<dbReference type="Pfam" id="PF00356">
    <property type="entry name" value="LacI"/>
    <property type="match status" value="1"/>
</dbReference>
<protein>
    <submittedName>
        <fullName evidence="5">LacI family DNA-binding transcriptional regulator</fullName>
    </submittedName>
</protein>
<dbReference type="PANTHER" id="PTHR30146">
    <property type="entry name" value="LACI-RELATED TRANSCRIPTIONAL REPRESSOR"/>
    <property type="match status" value="1"/>
</dbReference>
<dbReference type="SMART" id="SM00354">
    <property type="entry name" value="HTH_LACI"/>
    <property type="match status" value="1"/>
</dbReference>
<dbReference type="AlphaFoldDB" id="A0A850DVI7"/>
<evidence type="ECO:0000313" key="5">
    <source>
        <dbReference type="EMBL" id="NUU29656.1"/>
    </source>
</evidence>
<organism evidence="5 6">
    <name type="scientific">Curtobacterium citreum</name>
    <dbReference type="NCBI Taxonomy" id="2036"/>
    <lineage>
        <taxon>Bacteria</taxon>
        <taxon>Bacillati</taxon>
        <taxon>Actinomycetota</taxon>
        <taxon>Actinomycetes</taxon>
        <taxon>Micrococcales</taxon>
        <taxon>Microbacteriaceae</taxon>
        <taxon>Curtobacterium</taxon>
    </lineage>
</organism>
<dbReference type="PROSITE" id="PS00356">
    <property type="entry name" value="HTH_LACI_1"/>
    <property type="match status" value="1"/>
</dbReference>
<dbReference type="PROSITE" id="PS50932">
    <property type="entry name" value="HTH_LACI_2"/>
    <property type="match status" value="1"/>
</dbReference>
<dbReference type="SUPFAM" id="SSF53822">
    <property type="entry name" value="Periplasmic binding protein-like I"/>
    <property type="match status" value="1"/>
</dbReference>
<accession>A0A850DVI7</accession>
<gene>
    <name evidence="5" type="ORF">HP467_16315</name>
</gene>
<dbReference type="Gene3D" id="3.40.50.2300">
    <property type="match status" value="2"/>
</dbReference>
<feature type="domain" description="HTH lacI-type" evidence="4">
    <location>
        <begin position="10"/>
        <end position="64"/>
    </location>
</feature>
<dbReference type="Pfam" id="PF13377">
    <property type="entry name" value="Peripla_BP_3"/>
    <property type="match status" value="1"/>
</dbReference>
<comment type="caution">
    <text evidence="5">The sequence shown here is derived from an EMBL/GenBank/DDBJ whole genome shotgun (WGS) entry which is preliminary data.</text>
</comment>
<dbReference type="InterPro" id="IPR046335">
    <property type="entry name" value="LacI/GalR-like_sensor"/>
</dbReference>
<dbReference type="PRINTS" id="PR00036">
    <property type="entry name" value="HTHLACI"/>
</dbReference>
<keyword evidence="1" id="KW-0805">Transcription regulation</keyword>
<keyword evidence="3" id="KW-0804">Transcription</keyword>
<proteinExistence type="predicted"/>
<dbReference type="Gene3D" id="1.10.260.40">
    <property type="entry name" value="lambda repressor-like DNA-binding domains"/>
    <property type="match status" value="1"/>
</dbReference>
<dbReference type="GO" id="GO:0000976">
    <property type="term" value="F:transcription cis-regulatory region binding"/>
    <property type="evidence" value="ECO:0007669"/>
    <property type="project" value="TreeGrafter"/>
</dbReference>
<evidence type="ECO:0000256" key="2">
    <source>
        <dbReference type="ARBA" id="ARBA00023125"/>
    </source>
</evidence>
<dbReference type="PANTHER" id="PTHR30146:SF109">
    <property type="entry name" value="HTH-TYPE TRANSCRIPTIONAL REGULATOR GALS"/>
    <property type="match status" value="1"/>
</dbReference>
<dbReference type="CDD" id="cd06267">
    <property type="entry name" value="PBP1_LacI_sugar_binding-like"/>
    <property type="match status" value="1"/>
</dbReference>
<evidence type="ECO:0000313" key="6">
    <source>
        <dbReference type="Proteomes" id="UP000539146"/>
    </source>
</evidence>
<evidence type="ECO:0000256" key="3">
    <source>
        <dbReference type="ARBA" id="ARBA00023163"/>
    </source>
</evidence>
<sequence>MTSERTRRRPTIDDVADVAGVSRGTVSRVLNGGHWVSPDAHASVTAAIKQVGYRINPHARTLATSRTNTVAFLLTEPHHLLFEDPNFSVLMRSAAAALDAHDVSLVLIMASNQDEQRRAVQFVGEGHVDGVLLVSSHANSRAFLKDIQRVGVPTIACGIPLGFERKFGYVAADDQSGAQTAVEYLLERGRRTVGHIAGPEDTPGGIARLAGYRAAMGEAFDERLVVAGDYGRASGAAAMRELLDREPGLDAVFAGNDRMAAAAIEVLRGAGRRVPEDVAVVGFDDAPVAQDTEPPLTTMRQPFERISREMVRLLLEEIDGEPPATMVVPTQLVERASA</sequence>
<keyword evidence="2 5" id="KW-0238">DNA-binding</keyword>
<dbReference type="InterPro" id="IPR010982">
    <property type="entry name" value="Lambda_DNA-bd_dom_sf"/>
</dbReference>
<evidence type="ECO:0000256" key="1">
    <source>
        <dbReference type="ARBA" id="ARBA00023015"/>
    </source>
</evidence>